<feature type="signal peptide" evidence="2">
    <location>
        <begin position="1"/>
        <end position="16"/>
    </location>
</feature>
<accession>A0A8H5ZK84</accession>
<dbReference type="AlphaFoldDB" id="A0A8H5ZK84"/>
<keyword evidence="2" id="KW-0732">Signal</keyword>
<dbReference type="EMBL" id="WNKQ01000008">
    <property type="protein sequence ID" value="KAF5849635.1"/>
    <property type="molecule type" value="Genomic_DNA"/>
</dbReference>
<organism evidence="3 4">
    <name type="scientific">Cochliobolus sativus</name>
    <name type="common">Common root rot and spot blotch fungus</name>
    <name type="synonym">Bipolaris sorokiniana</name>
    <dbReference type="NCBI Taxonomy" id="45130"/>
    <lineage>
        <taxon>Eukaryota</taxon>
        <taxon>Fungi</taxon>
        <taxon>Dikarya</taxon>
        <taxon>Ascomycota</taxon>
        <taxon>Pezizomycotina</taxon>
        <taxon>Dothideomycetes</taxon>
        <taxon>Pleosporomycetidae</taxon>
        <taxon>Pleosporales</taxon>
        <taxon>Pleosporineae</taxon>
        <taxon>Pleosporaceae</taxon>
        <taxon>Bipolaris</taxon>
    </lineage>
</organism>
<evidence type="ECO:0000313" key="3">
    <source>
        <dbReference type="EMBL" id="KAF5849635.1"/>
    </source>
</evidence>
<name>A0A8H5ZK84_COCSA</name>
<comment type="caution">
    <text evidence="3">The sequence shown here is derived from an EMBL/GenBank/DDBJ whole genome shotgun (WGS) entry which is preliminary data.</text>
</comment>
<feature type="chain" id="PRO_5034127942" evidence="2">
    <location>
        <begin position="17"/>
        <end position="111"/>
    </location>
</feature>
<reference evidence="3" key="1">
    <citation type="submission" date="2019-11" db="EMBL/GenBank/DDBJ databases">
        <title>Bipolaris sorokiniana Genome sequencing.</title>
        <authorList>
            <person name="Wang H."/>
        </authorList>
    </citation>
    <scope>NUCLEOTIDE SEQUENCE</scope>
</reference>
<dbReference type="Proteomes" id="UP000624244">
    <property type="component" value="Unassembled WGS sequence"/>
</dbReference>
<evidence type="ECO:0000256" key="1">
    <source>
        <dbReference type="SAM" id="MobiDB-lite"/>
    </source>
</evidence>
<feature type="compositionally biased region" description="Polar residues" evidence="1">
    <location>
        <begin position="100"/>
        <end position="111"/>
    </location>
</feature>
<gene>
    <name evidence="3" type="ORF">GGP41_005076</name>
</gene>
<evidence type="ECO:0000313" key="4">
    <source>
        <dbReference type="Proteomes" id="UP000624244"/>
    </source>
</evidence>
<sequence>MGKAAIALLLAGGLLAASDWRTAQFVPGDSSTACKMMSRRPSAHCVPLDQVMSELCRISGARWHSKYVVLYWTATAAMRWASRRRIAFASDEGSGKGAKTTHTGNCHLTAH</sequence>
<protein>
    <submittedName>
        <fullName evidence="3">Uncharacterized protein</fullName>
    </submittedName>
</protein>
<evidence type="ECO:0000256" key="2">
    <source>
        <dbReference type="SAM" id="SignalP"/>
    </source>
</evidence>
<proteinExistence type="predicted"/>
<feature type="region of interest" description="Disordered" evidence="1">
    <location>
        <begin position="92"/>
        <end position="111"/>
    </location>
</feature>